<dbReference type="HOGENOM" id="CLU_1442031_0_0_1"/>
<organism evidence="2 3">
    <name type="scientific">Trichosporon asahii var. asahii (strain ATCC 90039 / CBS 2479 / JCM 2466 / KCTC 7840 / NBRC 103889/ NCYC 2677 / UAMH 7654)</name>
    <name type="common">Yeast</name>
    <dbReference type="NCBI Taxonomy" id="1186058"/>
    <lineage>
        <taxon>Eukaryota</taxon>
        <taxon>Fungi</taxon>
        <taxon>Dikarya</taxon>
        <taxon>Basidiomycota</taxon>
        <taxon>Agaricomycotina</taxon>
        <taxon>Tremellomycetes</taxon>
        <taxon>Trichosporonales</taxon>
        <taxon>Trichosporonaceae</taxon>
        <taxon>Trichosporon</taxon>
    </lineage>
</organism>
<evidence type="ECO:0000313" key="3">
    <source>
        <dbReference type="Proteomes" id="UP000002748"/>
    </source>
</evidence>
<name>J5QWS5_TRIAS</name>
<feature type="compositionally biased region" description="Low complexity" evidence="1">
    <location>
        <begin position="46"/>
        <end position="79"/>
    </location>
</feature>
<feature type="region of interest" description="Disordered" evidence="1">
    <location>
        <begin position="1"/>
        <end position="98"/>
    </location>
</feature>
<proteinExistence type="predicted"/>
<dbReference type="EMBL" id="ALBS01000170">
    <property type="protein sequence ID" value="EJT49488.1"/>
    <property type="molecule type" value="Genomic_DNA"/>
</dbReference>
<evidence type="ECO:0000256" key="1">
    <source>
        <dbReference type="SAM" id="MobiDB-lite"/>
    </source>
</evidence>
<dbReference type="KEGG" id="tasa:A1Q1_01392"/>
<dbReference type="AlphaFoldDB" id="J5QWS5"/>
<dbReference type="RefSeq" id="XP_014179906.1">
    <property type="nucleotide sequence ID" value="XM_014324431.1"/>
</dbReference>
<dbReference type="GeneID" id="25984906"/>
<comment type="caution">
    <text evidence="2">The sequence shown here is derived from an EMBL/GenBank/DDBJ whole genome shotgun (WGS) entry which is preliminary data.</text>
</comment>
<gene>
    <name evidence="2" type="ORF">A1Q1_01392</name>
</gene>
<protein>
    <submittedName>
        <fullName evidence="2">Uncharacterized protein</fullName>
    </submittedName>
</protein>
<feature type="compositionally biased region" description="Low complexity" evidence="1">
    <location>
        <begin position="87"/>
        <end position="98"/>
    </location>
</feature>
<evidence type="ECO:0000313" key="2">
    <source>
        <dbReference type="EMBL" id="EJT49488.1"/>
    </source>
</evidence>
<reference evidence="2 3" key="1">
    <citation type="journal article" date="2012" name="Eukaryot. Cell">
        <title>Draft genome sequence of CBS 2479, the standard type strain of Trichosporon asahii.</title>
        <authorList>
            <person name="Yang R.Y."/>
            <person name="Li H.T."/>
            <person name="Zhu H."/>
            <person name="Zhou G.P."/>
            <person name="Wang M."/>
            <person name="Wang L."/>
        </authorList>
    </citation>
    <scope>NUCLEOTIDE SEQUENCE [LARGE SCALE GENOMIC DNA]</scope>
    <source>
        <strain evidence="3">ATCC 90039 / CBS 2479 / JCM 2466 / KCTC 7840 / NCYC 2677 / UAMH 7654</strain>
    </source>
</reference>
<dbReference type="VEuPathDB" id="FungiDB:A1Q1_01392"/>
<accession>J5QWS5</accession>
<dbReference type="Proteomes" id="UP000002748">
    <property type="component" value="Unassembled WGS sequence"/>
</dbReference>
<sequence length="188" mass="19710">MSDLSPHEGLTWAPSTDEDNTSSGGSCDQGWVCPSSSDDEDFLWPSSSSQEGLLSPSSNSPEPSWSVISSHSGHSLDSLDAPDSPNVAGSASGDVAADLGGDDAAYLELLLNQWIEGTLPASAVDTTAATATSGPTYDSGTEELEDELSPSLQAHLHHICMLEDPELNDYIVIGPQDLVGYIVEEDEE</sequence>